<evidence type="ECO:0000313" key="1">
    <source>
        <dbReference type="EMBL" id="CAG8796039.1"/>
    </source>
</evidence>
<comment type="caution">
    <text evidence="1">The sequence shown here is derived from an EMBL/GenBank/DDBJ whole genome shotgun (WGS) entry which is preliminary data.</text>
</comment>
<dbReference type="AlphaFoldDB" id="A0A9N9P897"/>
<keyword evidence="2" id="KW-1185">Reference proteome</keyword>
<accession>A0A9N9P897</accession>
<dbReference type="OrthoDB" id="27214at2759"/>
<organism evidence="1 2">
    <name type="scientific">Dentiscutata erythropus</name>
    <dbReference type="NCBI Taxonomy" id="1348616"/>
    <lineage>
        <taxon>Eukaryota</taxon>
        <taxon>Fungi</taxon>
        <taxon>Fungi incertae sedis</taxon>
        <taxon>Mucoromycota</taxon>
        <taxon>Glomeromycotina</taxon>
        <taxon>Glomeromycetes</taxon>
        <taxon>Diversisporales</taxon>
        <taxon>Gigasporaceae</taxon>
        <taxon>Dentiscutata</taxon>
    </lineage>
</organism>
<sequence>MFKGSKQPVSCNLKHRKIIKIIDNANGILAKQDQSVTTIRIVKQFVEFYKVQDFGVVKIITDQSNTLTTDETIAIFQKVIHGLKELQNLILLLLVELQEILYYLILHLL</sequence>
<feature type="non-terminal residue" evidence="1">
    <location>
        <position position="109"/>
    </location>
</feature>
<reference evidence="1" key="1">
    <citation type="submission" date="2021-06" db="EMBL/GenBank/DDBJ databases">
        <authorList>
            <person name="Kallberg Y."/>
            <person name="Tangrot J."/>
            <person name="Rosling A."/>
        </authorList>
    </citation>
    <scope>NUCLEOTIDE SEQUENCE</scope>
    <source>
        <strain evidence="1">MA453B</strain>
    </source>
</reference>
<name>A0A9N9P897_9GLOM</name>
<proteinExistence type="predicted"/>
<evidence type="ECO:0000313" key="2">
    <source>
        <dbReference type="Proteomes" id="UP000789405"/>
    </source>
</evidence>
<gene>
    <name evidence="1" type="ORF">DERYTH_LOCUS22398</name>
</gene>
<dbReference type="EMBL" id="CAJVPY010031003">
    <property type="protein sequence ID" value="CAG8796039.1"/>
    <property type="molecule type" value="Genomic_DNA"/>
</dbReference>
<protein>
    <submittedName>
        <fullName evidence="1">22140_t:CDS:1</fullName>
    </submittedName>
</protein>
<dbReference type="Proteomes" id="UP000789405">
    <property type="component" value="Unassembled WGS sequence"/>
</dbReference>